<organism evidence="10 12">
    <name type="scientific">Enterococcus faecium</name>
    <name type="common">Streptococcus faecium</name>
    <dbReference type="NCBI Taxonomy" id="1352"/>
    <lineage>
        <taxon>Bacteria</taxon>
        <taxon>Bacillati</taxon>
        <taxon>Bacillota</taxon>
        <taxon>Bacilli</taxon>
        <taxon>Lactobacillales</taxon>
        <taxon>Enterococcaceae</taxon>
        <taxon>Enterococcus</taxon>
    </lineage>
</organism>
<evidence type="ECO:0000256" key="2">
    <source>
        <dbReference type="ARBA" id="ARBA00022448"/>
    </source>
</evidence>
<feature type="transmembrane region" description="Helical" evidence="9">
    <location>
        <begin position="26"/>
        <end position="45"/>
    </location>
</feature>
<accession>A0A132P5X6</accession>
<dbReference type="AlphaFoldDB" id="A0A132P5X6"/>
<keyword evidence="5" id="KW-0598">Phosphotransferase system</keyword>
<evidence type="ECO:0000256" key="3">
    <source>
        <dbReference type="ARBA" id="ARBA00022475"/>
    </source>
</evidence>
<evidence type="ECO:0000313" key="12">
    <source>
        <dbReference type="Proteomes" id="UP000070452"/>
    </source>
</evidence>
<comment type="subcellular location">
    <subcellularLocation>
        <location evidence="1">Cell membrane</location>
        <topology evidence="1">Multi-pass membrane protein</topology>
    </subcellularLocation>
</comment>
<dbReference type="InterPro" id="IPR050303">
    <property type="entry name" value="GatZ_KbaZ_carbometab"/>
</dbReference>
<dbReference type="EMBL" id="QHGU01000069">
    <property type="protein sequence ID" value="PZM55027.1"/>
    <property type="molecule type" value="Genomic_DNA"/>
</dbReference>
<dbReference type="GO" id="GO:0005886">
    <property type="term" value="C:plasma membrane"/>
    <property type="evidence" value="ECO:0007669"/>
    <property type="project" value="UniProtKB-SubCell"/>
</dbReference>
<dbReference type="InterPro" id="IPR004700">
    <property type="entry name" value="PTS_IIC_man"/>
</dbReference>
<keyword evidence="3" id="KW-1003">Cell membrane</keyword>
<evidence type="ECO:0000256" key="8">
    <source>
        <dbReference type="ARBA" id="ARBA00023136"/>
    </source>
</evidence>
<feature type="transmembrane region" description="Helical" evidence="9">
    <location>
        <begin position="57"/>
        <end position="83"/>
    </location>
</feature>
<sequence length="262" mass="28448">MPEFLQNILIILIPMLTLIDNRGITIINHWPVTVGLLAGLVMGDLQSAMVIAGTFQLMSLGVAALGGSSVPDYGLATVVAIYLNARTGAEIGTSIAVGLPVGILAINLDIFSRTINSFVSEKSKQYLEERKFSKMQWINFISVFFVAMQAFIPMVILVAFGQVAIETATQWIPEWITNGLNVAGGMLPVVGVAMLMRYMPTKRYIWALLAGFIMAAYMELPILAVSIVGLALAVFIYNNLTSQKVAVTTENAAYDEGDDFDE</sequence>
<comment type="caution">
    <text evidence="10">The sequence shown here is derived from an EMBL/GenBank/DDBJ whole genome shotgun (WGS) entry which is preliminary data.</text>
</comment>
<name>A0A132P5X6_ENTFC</name>
<feature type="transmembrane region" description="Helical" evidence="9">
    <location>
        <begin position="95"/>
        <end position="116"/>
    </location>
</feature>
<feature type="transmembrane region" description="Helical" evidence="9">
    <location>
        <begin position="137"/>
        <end position="163"/>
    </location>
</feature>
<dbReference type="PANTHER" id="PTHR32502">
    <property type="entry name" value="N-ACETYLGALACTOSAMINE PERMEASE II COMPONENT-RELATED"/>
    <property type="match status" value="1"/>
</dbReference>
<keyword evidence="4 11" id="KW-0762">Sugar transport</keyword>
<dbReference type="GO" id="GO:0009401">
    <property type="term" value="P:phosphoenolpyruvate-dependent sugar phosphotransferase system"/>
    <property type="evidence" value="ECO:0007669"/>
    <property type="project" value="UniProtKB-KW"/>
</dbReference>
<keyword evidence="8 9" id="KW-0472">Membrane</keyword>
<dbReference type="Pfam" id="PF03609">
    <property type="entry name" value="EII-Sor"/>
    <property type="match status" value="1"/>
</dbReference>
<keyword evidence="7 9" id="KW-1133">Transmembrane helix</keyword>
<evidence type="ECO:0000256" key="5">
    <source>
        <dbReference type="ARBA" id="ARBA00022683"/>
    </source>
</evidence>
<feature type="transmembrane region" description="Helical" evidence="9">
    <location>
        <begin position="175"/>
        <end position="196"/>
    </location>
</feature>
<protein>
    <submittedName>
        <fullName evidence="10">PTS N-acetylgalactosamine transporter subunit IIA</fullName>
    </submittedName>
    <submittedName>
        <fullName evidence="11">PTS sugar transporter subunit IIC</fullName>
    </submittedName>
</protein>
<proteinExistence type="predicted"/>
<dbReference type="Proteomes" id="UP000249070">
    <property type="component" value="Unassembled WGS sequence"/>
</dbReference>
<gene>
    <name evidence="10" type="ORF">AWT83_04090</name>
    <name evidence="11" type="ORF">DKP91_11660</name>
</gene>
<dbReference type="RefSeq" id="WP_002299151.1">
    <property type="nucleotide sequence ID" value="NZ_CAACYB010000001.1"/>
</dbReference>
<keyword evidence="2" id="KW-0813">Transport</keyword>
<reference evidence="10 12" key="1">
    <citation type="submission" date="2016-01" db="EMBL/GenBank/DDBJ databases">
        <title>Molecular Mechanisms for transfer of large genomic segments between Enterococcus faecium strains.</title>
        <authorList>
            <person name="Garcia-Solache M.A."/>
            <person name="Lebreton F."/>
            <person name="Mclaughlin R.E."/>
            <person name="Whiteaker J.D."/>
            <person name="Gilmore M.S."/>
            <person name="Rice L.B."/>
        </authorList>
    </citation>
    <scope>NUCLEOTIDE SEQUENCE [LARGE SCALE GENOMIC DNA]</scope>
    <source>
        <strain evidence="10 12">D344RRF x C68</strain>
    </source>
</reference>
<reference evidence="11 13" key="2">
    <citation type="submission" date="2018-05" db="EMBL/GenBank/DDBJ databases">
        <title>Vancomycin-resistant Enterococcus faecium strain from Chelyabinsk, Russia.</title>
        <authorList>
            <person name="Gostev V."/>
            <person name="Goncharov A."/>
            <person name="Kolodzhieva V."/>
            <person name="Suvorov A."/>
            <person name="Sidorenko S."/>
            <person name="Zueva L."/>
        </authorList>
    </citation>
    <scope>NUCLEOTIDE SEQUENCE [LARGE SCALE GENOMIC DNA]</scope>
    <source>
        <strain evidence="11 13">20</strain>
    </source>
</reference>
<dbReference type="PROSITE" id="PS51106">
    <property type="entry name" value="PTS_EIIC_TYPE_4"/>
    <property type="match status" value="1"/>
</dbReference>
<feature type="transmembrane region" description="Helical" evidence="9">
    <location>
        <begin position="208"/>
        <end position="237"/>
    </location>
</feature>
<dbReference type="PANTHER" id="PTHR32502:SF28">
    <property type="entry name" value="PHOSPHOTRANSFERASE SYSTEM SUGAR-SPECIFIC EIIC COMPONENT"/>
    <property type="match status" value="1"/>
</dbReference>
<evidence type="ECO:0000256" key="7">
    <source>
        <dbReference type="ARBA" id="ARBA00022989"/>
    </source>
</evidence>
<evidence type="ECO:0000313" key="11">
    <source>
        <dbReference type="EMBL" id="PZM55027.1"/>
    </source>
</evidence>
<evidence type="ECO:0000313" key="10">
    <source>
        <dbReference type="EMBL" id="KWX17720.1"/>
    </source>
</evidence>
<evidence type="ECO:0000256" key="9">
    <source>
        <dbReference type="SAM" id="Phobius"/>
    </source>
</evidence>
<dbReference type="EMBL" id="LRHK01000001">
    <property type="protein sequence ID" value="KWX17720.1"/>
    <property type="molecule type" value="Genomic_DNA"/>
</dbReference>
<evidence type="ECO:0000313" key="13">
    <source>
        <dbReference type="Proteomes" id="UP000249070"/>
    </source>
</evidence>
<evidence type="ECO:0000256" key="6">
    <source>
        <dbReference type="ARBA" id="ARBA00022692"/>
    </source>
</evidence>
<evidence type="ECO:0000256" key="4">
    <source>
        <dbReference type="ARBA" id="ARBA00022597"/>
    </source>
</evidence>
<dbReference type="Proteomes" id="UP000070452">
    <property type="component" value="Unassembled WGS sequence"/>
</dbReference>
<evidence type="ECO:0000256" key="1">
    <source>
        <dbReference type="ARBA" id="ARBA00004651"/>
    </source>
</evidence>
<keyword evidence="6 9" id="KW-0812">Transmembrane</keyword>